<evidence type="ECO:0000313" key="3">
    <source>
        <dbReference type="Proteomes" id="UP000198287"/>
    </source>
</evidence>
<keyword evidence="1" id="KW-1133">Transmembrane helix</keyword>
<keyword evidence="1" id="KW-0812">Transmembrane</keyword>
<evidence type="ECO:0000256" key="1">
    <source>
        <dbReference type="SAM" id="Phobius"/>
    </source>
</evidence>
<protein>
    <submittedName>
        <fullName evidence="2">Uncharacterized protein</fullName>
    </submittedName>
</protein>
<keyword evidence="1" id="KW-0472">Membrane</keyword>
<name>A0A226F3H6_FOLCA</name>
<organism evidence="2 3">
    <name type="scientific">Folsomia candida</name>
    <name type="common">Springtail</name>
    <dbReference type="NCBI Taxonomy" id="158441"/>
    <lineage>
        <taxon>Eukaryota</taxon>
        <taxon>Metazoa</taxon>
        <taxon>Ecdysozoa</taxon>
        <taxon>Arthropoda</taxon>
        <taxon>Hexapoda</taxon>
        <taxon>Collembola</taxon>
        <taxon>Entomobryomorpha</taxon>
        <taxon>Isotomoidea</taxon>
        <taxon>Isotomidae</taxon>
        <taxon>Proisotominae</taxon>
        <taxon>Folsomia</taxon>
    </lineage>
</organism>
<proteinExistence type="predicted"/>
<reference evidence="2 3" key="1">
    <citation type="submission" date="2015-12" db="EMBL/GenBank/DDBJ databases">
        <title>The genome of Folsomia candida.</title>
        <authorList>
            <person name="Faddeeva A."/>
            <person name="Derks M.F."/>
            <person name="Anvar Y."/>
            <person name="Smit S."/>
            <person name="Van Straalen N."/>
            <person name="Roelofs D."/>
        </authorList>
    </citation>
    <scope>NUCLEOTIDE SEQUENCE [LARGE SCALE GENOMIC DNA]</scope>
    <source>
        <strain evidence="2 3">VU population</strain>
        <tissue evidence="2">Whole body</tissue>
    </source>
</reference>
<dbReference type="EMBL" id="LNIX01000001">
    <property type="protein sequence ID" value="OXA63476.1"/>
    <property type="molecule type" value="Genomic_DNA"/>
</dbReference>
<comment type="caution">
    <text evidence="2">The sequence shown here is derived from an EMBL/GenBank/DDBJ whole genome shotgun (WGS) entry which is preliminary data.</text>
</comment>
<feature type="transmembrane region" description="Helical" evidence="1">
    <location>
        <begin position="106"/>
        <end position="122"/>
    </location>
</feature>
<accession>A0A226F3H6</accession>
<gene>
    <name evidence="2" type="ORF">Fcan01_00348</name>
</gene>
<feature type="transmembrane region" description="Helical" evidence="1">
    <location>
        <begin position="67"/>
        <end position="86"/>
    </location>
</feature>
<dbReference type="Proteomes" id="UP000198287">
    <property type="component" value="Unassembled WGS sequence"/>
</dbReference>
<dbReference type="AlphaFoldDB" id="A0A226F3H6"/>
<keyword evidence="3" id="KW-1185">Reference proteome</keyword>
<sequence>MEKFNSIKPHILFRLKNALLTKAHRMNLLTLEVFCAFCVVPFKTSWEEEKVVEMQGKLRRTVTKCLYLFRLGRTVHFLVGLGLRMAGLQVGLSGEYVMTDKLLDNIWLGPILCTILFRFEFTRKSKEAMEMMNETYNLEKEAEKEGEDIEQMIIWKSKNNSFFNLTQPQYLYMQISKMASKIDVSSA</sequence>
<evidence type="ECO:0000313" key="2">
    <source>
        <dbReference type="EMBL" id="OXA63476.1"/>
    </source>
</evidence>